<organism evidence="2 3">
    <name type="scientific">Gigaspora rosea</name>
    <dbReference type="NCBI Taxonomy" id="44941"/>
    <lineage>
        <taxon>Eukaryota</taxon>
        <taxon>Fungi</taxon>
        <taxon>Fungi incertae sedis</taxon>
        <taxon>Mucoromycota</taxon>
        <taxon>Glomeromycotina</taxon>
        <taxon>Glomeromycetes</taxon>
        <taxon>Diversisporales</taxon>
        <taxon>Gigasporaceae</taxon>
        <taxon>Gigaspora</taxon>
    </lineage>
</organism>
<keyword evidence="3" id="KW-1185">Reference proteome</keyword>
<feature type="region of interest" description="Disordered" evidence="1">
    <location>
        <begin position="105"/>
        <end position="139"/>
    </location>
</feature>
<accession>A0A397VFQ8</accession>
<proteinExistence type="predicted"/>
<dbReference type="Proteomes" id="UP000266673">
    <property type="component" value="Unassembled WGS sequence"/>
</dbReference>
<dbReference type="EMBL" id="QKWP01000452">
    <property type="protein sequence ID" value="RIB19809.1"/>
    <property type="molecule type" value="Genomic_DNA"/>
</dbReference>
<gene>
    <name evidence="2" type="ORF">C2G38_2035751</name>
</gene>
<protein>
    <submittedName>
        <fullName evidence="2">Uncharacterized protein</fullName>
    </submittedName>
</protein>
<name>A0A397VFQ8_9GLOM</name>
<evidence type="ECO:0000256" key="1">
    <source>
        <dbReference type="SAM" id="MobiDB-lite"/>
    </source>
</evidence>
<sequence length="227" mass="26548">MPNKITKPPNPKRQSELPKNSLIILKNILDNSSKTPNRITHQFQPTKLVYQRTAQNAEVIYQRTAPNCRSELPKNSSKTLKKLFDLIEAKAVLIKRTIREQLQNSKEKYQRNLPENNSKTSKRTKKNRTPKRANKEDQKKLLKKNFEESSSTFWSCSLVELPKNSSKTSKKTTRKQLQIAENNNKKYKASEKKKTMQKNPKYQLKAQANKKKYCCIKIETMKFLYTA</sequence>
<evidence type="ECO:0000313" key="2">
    <source>
        <dbReference type="EMBL" id="RIB19809.1"/>
    </source>
</evidence>
<feature type="compositionally biased region" description="Basic residues" evidence="1">
    <location>
        <begin position="120"/>
        <end position="132"/>
    </location>
</feature>
<evidence type="ECO:0000313" key="3">
    <source>
        <dbReference type="Proteomes" id="UP000266673"/>
    </source>
</evidence>
<dbReference type="AlphaFoldDB" id="A0A397VFQ8"/>
<reference evidence="2 3" key="1">
    <citation type="submission" date="2018-06" db="EMBL/GenBank/DDBJ databases">
        <title>Comparative genomics reveals the genomic features of Rhizophagus irregularis, R. cerebriforme, R. diaphanum and Gigaspora rosea, and their symbiotic lifestyle signature.</title>
        <authorList>
            <person name="Morin E."/>
            <person name="San Clemente H."/>
            <person name="Chen E.C.H."/>
            <person name="De La Providencia I."/>
            <person name="Hainaut M."/>
            <person name="Kuo A."/>
            <person name="Kohler A."/>
            <person name="Murat C."/>
            <person name="Tang N."/>
            <person name="Roy S."/>
            <person name="Loubradou J."/>
            <person name="Henrissat B."/>
            <person name="Grigoriev I.V."/>
            <person name="Corradi N."/>
            <person name="Roux C."/>
            <person name="Martin F.M."/>
        </authorList>
    </citation>
    <scope>NUCLEOTIDE SEQUENCE [LARGE SCALE GENOMIC DNA]</scope>
    <source>
        <strain evidence="2 3">DAOM 194757</strain>
    </source>
</reference>
<comment type="caution">
    <text evidence="2">The sequence shown here is derived from an EMBL/GenBank/DDBJ whole genome shotgun (WGS) entry which is preliminary data.</text>
</comment>
<dbReference type="OrthoDB" id="10634183at2759"/>